<name>A0AAD1Y4Y4_EUPCR</name>
<dbReference type="GO" id="GO:0005737">
    <property type="term" value="C:cytoplasm"/>
    <property type="evidence" value="ECO:0007669"/>
    <property type="project" value="TreeGrafter"/>
</dbReference>
<dbReference type="GO" id="GO:0015038">
    <property type="term" value="F:glutathione disulfide oxidoreductase activity"/>
    <property type="evidence" value="ECO:0007669"/>
    <property type="project" value="TreeGrafter"/>
</dbReference>
<dbReference type="PROSITE" id="PS00195">
    <property type="entry name" value="GLUTAREDOXIN_1"/>
    <property type="match status" value="1"/>
</dbReference>
<dbReference type="PANTHER" id="PTHR45694">
    <property type="entry name" value="GLUTAREDOXIN 2"/>
    <property type="match status" value="1"/>
</dbReference>
<gene>
    <name evidence="4" type="ORF">ECRASSUSDP1_LOCUS26777</name>
</gene>
<proteinExistence type="predicted"/>
<feature type="domain" description="Glutaredoxin" evidence="3">
    <location>
        <begin position="14"/>
        <end position="76"/>
    </location>
</feature>
<evidence type="ECO:0000256" key="1">
    <source>
        <dbReference type="ARBA" id="ARBA00023157"/>
    </source>
</evidence>
<evidence type="ECO:0000259" key="3">
    <source>
        <dbReference type="Pfam" id="PF00462"/>
    </source>
</evidence>
<dbReference type="AlphaFoldDB" id="A0AAD1Y4Y4"/>
<dbReference type="InterPro" id="IPR014025">
    <property type="entry name" value="Glutaredoxin_subgr"/>
</dbReference>
<sequence length="104" mass="10941">MDSTFETILSTHKVAVFSKGWCPFCQRVIASLTDAGISHEVIDLDDHPEGSQISTDLRGKVGRTSVPQVFVGGELVGGCDDTLAGMSDGSLKTLLDTHGVAHGL</sequence>
<dbReference type="CDD" id="cd03419">
    <property type="entry name" value="GRX_GRXh_1_2_like"/>
    <property type="match status" value="1"/>
</dbReference>
<dbReference type="Pfam" id="PF00462">
    <property type="entry name" value="Glutaredoxin"/>
    <property type="match status" value="1"/>
</dbReference>
<dbReference type="Gene3D" id="3.40.30.10">
    <property type="entry name" value="Glutaredoxin"/>
    <property type="match status" value="1"/>
</dbReference>
<dbReference type="EMBL" id="CAMPGE010027613">
    <property type="protein sequence ID" value="CAI2385228.1"/>
    <property type="molecule type" value="Genomic_DNA"/>
</dbReference>
<dbReference type="PANTHER" id="PTHR45694:SF18">
    <property type="entry name" value="GLUTAREDOXIN-1-RELATED"/>
    <property type="match status" value="1"/>
</dbReference>
<dbReference type="PROSITE" id="PS51354">
    <property type="entry name" value="GLUTAREDOXIN_2"/>
    <property type="match status" value="1"/>
</dbReference>
<reference evidence="4" key="1">
    <citation type="submission" date="2023-07" db="EMBL/GenBank/DDBJ databases">
        <authorList>
            <consortium name="AG Swart"/>
            <person name="Singh M."/>
            <person name="Singh A."/>
            <person name="Seah K."/>
            <person name="Emmerich C."/>
        </authorList>
    </citation>
    <scope>NUCLEOTIDE SEQUENCE</scope>
    <source>
        <strain evidence="4">DP1</strain>
    </source>
</reference>
<dbReference type="InterPro" id="IPR011767">
    <property type="entry name" value="GLR_AS"/>
</dbReference>
<protein>
    <recommendedName>
        <fullName evidence="3">Glutaredoxin domain-containing protein</fullName>
    </recommendedName>
</protein>
<organism evidence="4 5">
    <name type="scientific">Euplotes crassus</name>
    <dbReference type="NCBI Taxonomy" id="5936"/>
    <lineage>
        <taxon>Eukaryota</taxon>
        <taxon>Sar</taxon>
        <taxon>Alveolata</taxon>
        <taxon>Ciliophora</taxon>
        <taxon>Intramacronucleata</taxon>
        <taxon>Spirotrichea</taxon>
        <taxon>Hypotrichia</taxon>
        <taxon>Euplotida</taxon>
        <taxon>Euplotidae</taxon>
        <taxon>Moneuplotes</taxon>
    </lineage>
</organism>
<evidence type="ECO:0000313" key="5">
    <source>
        <dbReference type="Proteomes" id="UP001295684"/>
    </source>
</evidence>
<dbReference type="InterPro" id="IPR036249">
    <property type="entry name" value="Thioredoxin-like_sf"/>
</dbReference>
<evidence type="ECO:0000256" key="2">
    <source>
        <dbReference type="ARBA" id="ARBA00023284"/>
    </source>
</evidence>
<comment type="caution">
    <text evidence="4">The sequence shown here is derived from an EMBL/GenBank/DDBJ whole genome shotgun (WGS) entry which is preliminary data.</text>
</comment>
<dbReference type="InterPro" id="IPR002109">
    <property type="entry name" value="Glutaredoxin"/>
</dbReference>
<accession>A0AAD1Y4Y4</accession>
<keyword evidence="1" id="KW-1015">Disulfide bond</keyword>
<evidence type="ECO:0000313" key="4">
    <source>
        <dbReference type="EMBL" id="CAI2385228.1"/>
    </source>
</evidence>
<dbReference type="SUPFAM" id="SSF52833">
    <property type="entry name" value="Thioredoxin-like"/>
    <property type="match status" value="1"/>
</dbReference>
<keyword evidence="2" id="KW-0676">Redox-active center</keyword>
<dbReference type="PRINTS" id="PR00160">
    <property type="entry name" value="GLUTAREDOXIN"/>
</dbReference>
<dbReference type="Proteomes" id="UP001295684">
    <property type="component" value="Unassembled WGS sequence"/>
</dbReference>
<keyword evidence="5" id="KW-1185">Reference proteome</keyword>
<dbReference type="GO" id="GO:0034599">
    <property type="term" value="P:cellular response to oxidative stress"/>
    <property type="evidence" value="ECO:0007669"/>
    <property type="project" value="TreeGrafter"/>
</dbReference>